<dbReference type="Gene3D" id="2.60.120.260">
    <property type="entry name" value="Galactose-binding domain-like"/>
    <property type="match status" value="1"/>
</dbReference>
<dbReference type="Proteomes" id="UP001164746">
    <property type="component" value="Chromosome 4"/>
</dbReference>
<keyword evidence="5" id="KW-0472">Membrane</keyword>
<dbReference type="PANTHER" id="PTHR24369">
    <property type="entry name" value="ANTIGEN BSP, PUTATIVE-RELATED"/>
    <property type="match status" value="1"/>
</dbReference>
<dbReference type="SMART" id="SM00181">
    <property type="entry name" value="EGF"/>
    <property type="match status" value="2"/>
</dbReference>
<dbReference type="CDD" id="cd00054">
    <property type="entry name" value="EGF_CA"/>
    <property type="match status" value="1"/>
</dbReference>
<evidence type="ECO:0000256" key="5">
    <source>
        <dbReference type="ARBA" id="ARBA00023136"/>
    </source>
</evidence>
<dbReference type="PROSITE" id="PS51450">
    <property type="entry name" value="LRR"/>
    <property type="match status" value="4"/>
</dbReference>
<dbReference type="InterPro" id="IPR032675">
    <property type="entry name" value="LRR_dom_sf"/>
</dbReference>
<dbReference type="InterPro" id="IPR000742">
    <property type="entry name" value="EGF"/>
</dbReference>
<dbReference type="EMBL" id="CP111015">
    <property type="protein sequence ID" value="WAR01796.1"/>
    <property type="molecule type" value="Genomic_DNA"/>
</dbReference>
<reference evidence="10" key="1">
    <citation type="submission" date="2022-11" db="EMBL/GenBank/DDBJ databases">
        <title>Centuries of genome instability and evolution in soft-shell clam transmissible cancer (bioRxiv).</title>
        <authorList>
            <person name="Hart S.F.M."/>
            <person name="Yonemitsu M.A."/>
            <person name="Giersch R.M."/>
            <person name="Beal B.F."/>
            <person name="Arriagada G."/>
            <person name="Davis B.W."/>
            <person name="Ostrander E.A."/>
            <person name="Goff S.P."/>
            <person name="Metzger M.J."/>
        </authorList>
    </citation>
    <scope>NUCLEOTIDE SEQUENCE</scope>
    <source>
        <strain evidence="10">MELC-2E11</strain>
        <tissue evidence="10">Siphon/mantle</tissue>
    </source>
</reference>
<dbReference type="Gene3D" id="2.60.40.60">
    <property type="entry name" value="Cadherins"/>
    <property type="match status" value="1"/>
</dbReference>
<gene>
    <name evidence="10" type="ORF">MAR_008354</name>
</gene>
<proteinExistence type="predicted"/>
<dbReference type="PROSITE" id="PS00232">
    <property type="entry name" value="CADHERIN_1"/>
    <property type="match status" value="1"/>
</dbReference>
<dbReference type="InterPro" id="IPR020894">
    <property type="entry name" value="Cadherin_CS"/>
</dbReference>
<evidence type="ECO:0000259" key="9">
    <source>
        <dbReference type="PROSITE" id="PS50268"/>
    </source>
</evidence>
<evidence type="ECO:0000313" key="11">
    <source>
        <dbReference type="Proteomes" id="UP001164746"/>
    </source>
</evidence>
<evidence type="ECO:0000259" key="8">
    <source>
        <dbReference type="PROSITE" id="PS50022"/>
    </source>
</evidence>
<dbReference type="PROSITE" id="PS01286">
    <property type="entry name" value="FA58C_2"/>
    <property type="match status" value="1"/>
</dbReference>
<dbReference type="Gene3D" id="2.10.50.10">
    <property type="entry name" value="Tumor Necrosis Factor Receptor, subunit A, domain 2"/>
    <property type="match status" value="1"/>
</dbReference>
<dbReference type="InterPro" id="IPR050541">
    <property type="entry name" value="LRR_TM_domain-containing"/>
</dbReference>
<organism evidence="10 11">
    <name type="scientific">Mya arenaria</name>
    <name type="common">Soft-shell clam</name>
    <dbReference type="NCBI Taxonomy" id="6604"/>
    <lineage>
        <taxon>Eukaryota</taxon>
        <taxon>Metazoa</taxon>
        <taxon>Spiralia</taxon>
        <taxon>Lophotrochozoa</taxon>
        <taxon>Mollusca</taxon>
        <taxon>Bivalvia</taxon>
        <taxon>Autobranchia</taxon>
        <taxon>Heteroconchia</taxon>
        <taxon>Euheterodonta</taxon>
        <taxon>Imparidentia</taxon>
        <taxon>Neoheterodontei</taxon>
        <taxon>Myida</taxon>
        <taxon>Myoidea</taxon>
        <taxon>Myidae</taxon>
        <taxon>Mya</taxon>
    </lineage>
</organism>
<keyword evidence="2" id="KW-0433">Leucine-rich repeat</keyword>
<dbReference type="Gene3D" id="2.10.25.10">
    <property type="entry name" value="Laminin"/>
    <property type="match status" value="2"/>
</dbReference>
<dbReference type="InterPro" id="IPR001881">
    <property type="entry name" value="EGF-like_Ca-bd_dom"/>
</dbReference>
<dbReference type="PROSITE" id="PS50268">
    <property type="entry name" value="CADHERIN_2"/>
    <property type="match status" value="1"/>
</dbReference>
<dbReference type="InterPro" id="IPR003591">
    <property type="entry name" value="Leu-rich_rpt_typical-subtyp"/>
</dbReference>
<dbReference type="Gene3D" id="3.80.10.10">
    <property type="entry name" value="Ribonuclease Inhibitor"/>
    <property type="match status" value="4"/>
</dbReference>
<dbReference type="PROSITE" id="PS50022">
    <property type="entry name" value="FA58C_3"/>
    <property type="match status" value="1"/>
</dbReference>
<evidence type="ECO:0000256" key="6">
    <source>
        <dbReference type="ARBA" id="ARBA00023157"/>
    </source>
</evidence>
<dbReference type="SMART" id="SM00365">
    <property type="entry name" value="LRR_SD22"/>
    <property type="match status" value="5"/>
</dbReference>
<dbReference type="SUPFAM" id="SSF52058">
    <property type="entry name" value="L domain-like"/>
    <property type="match status" value="3"/>
</dbReference>
<dbReference type="SMART" id="SM01411">
    <property type="entry name" value="Ephrin_rec_like"/>
    <property type="match status" value="1"/>
</dbReference>
<dbReference type="CDD" id="cd11304">
    <property type="entry name" value="Cadherin_repeat"/>
    <property type="match status" value="2"/>
</dbReference>
<feature type="domain" description="F5/8 type C" evidence="8">
    <location>
        <begin position="1373"/>
        <end position="1528"/>
    </location>
</feature>
<dbReference type="PROSITE" id="PS01285">
    <property type="entry name" value="FA58C_1"/>
    <property type="match status" value="1"/>
</dbReference>
<evidence type="ECO:0000313" key="10">
    <source>
        <dbReference type="EMBL" id="WAR01796.1"/>
    </source>
</evidence>
<dbReference type="SUPFAM" id="SSF49313">
    <property type="entry name" value="Cadherin-like"/>
    <property type="match status" value="1"/>
</dbReference>
<dbReference type="InterPro" id="IPR000421">
    <property type="entry name" value="FA58C"/>
</dbReference>
<evidence type="ECO:0000256" key="7">
    <source>
        <dbReference type="PROSITE-ProRule" id="PRU00043"/>
    </source>
</evidence>
<comment type="subcellular location">
    <subcellularLocation>
        <location evidence="1">Membrane</location>
    </subcellularLocation>
</comment>
<accession>A0ABY7E3S9</accession>
<dbReference type="InterPro" id="IPR026906">
    <property type="entry name" value="LRR_5"/>
</dbReference>
<evidence type="ECO:0000256" key="4">
    <source>
        <dbReference type="ARBA" id="ARBA00022837"/>
    </source>
</evidence>
<evidence type="ECO:0000256" key="2">
    <source>
        <dbReference type="ARBA" id="ARBA00022614"/>
    </source>
</evidence>
<dbReference type="Pfam" id="PF13855">
    <property type="entry name" value="LRR_8"/>
    <property type="match status" value="3"/>
</dbReference>
<dbReference type="Pfam" id="PF00754">
    <property type="entry name" value="F5_F8_type_C"/>
    <property type="match status" value="1"/>
</dbReference>
<keyword evidence="6" id="KW-1015">Disulfide bond</keyword>
<dbReference type="CDD" id="cd00057">
    <property type="entry name" value="FA58C"/>
    <property type="match status" value="1"/>
</dbReference>
<sequence length="2384" mass="267315">MTETVLFFRELHGNLLKTINFNTFSNMPKLLHLDLHNNEISSLPSRSFENLPMLMELRLHSQRHKMTTIMHDAFVEIGGNLSFVSDNALTSYPHPVLETGWYPQLWEILWNGSLLVLTDEYLDSEKETFSSGVHNLSKSYPSSVIITIIERNAIQYIPEAVRNNDGALALTELSLEGNQITFIQKGAFSNLTTLKHMYGFQTMFKRGKLRACSVSRLVIRTSHIKDCVLVIERDLEGMGIIAIENGAFNDGIDDIDLADNKFRFTHEYPFANLRKLQKLDLENNKIDYLPPFAFGNCTSLEELDLHQNQILQILKSHFANSQLSDGIYLHNNDIGYIEDGTFSHINTIQVIDISNNKLARLPTGGDFVNTYLGGVQSNAFTDILANKLDLNENQIRRIETRAFQEVLLETDVFLIGTKLTKLPNKMMYMVTAKNLYMSDGLIENIAMETFYDVHFTSLMDLSRNKLKHQRVPMFGGRSKVTGLILANNRLISLSSDVFDNVVLFAIDLSFNSLNAYPRSLVSQTNLTKIELQGNRITDLEDDSFWNLNNLTHLDVSCNALKLIRSNLFKNTSTLFYLNLQKNDISTIDPKAFPSMLTIQHFQLQNNSISHFPRISVQHIHILNLTYNFIETFHVNAFDDIGSLALTGNPLGCQCETVTTLHKLALQNVIIQGECRFPPAARRTLYKALSIASTYIFTTSIGTAFPNTSITSNVTFNTSGLEGHEYECSVQMRFGNYTSARSSPVYVTVPILPDYLKTRLPNTRPADYLKTRLSNTRLADYLKTWLPNTRLADYLKTWLPNTRLADYLKTWLPNTRLADYLKTWLPNTRLADYFKTWLPNTRLADYLKTWLPNTRLADYLKTWLPNTRLADYLKTRFWSGEYYPVDGQGFNHEQQYDCNMHFHNFGFTTALRTALNFSGEEAFTIGGGEALWLFVNKIKVVDYVASNESTPMTCFLVDLSSVLGNRQINVLQGQLTSDGNCTGFSNITLMLDIDLKHLSSPSPNTCRLWPSTCRLRRLAPVVSRLAPVVSRLAPVVSRLAPVVSVIGEIYHFDFFHAEAYPCTSELLFMAENANFVNDPVISAPMDYEFSVSEFASVNTFVGSVDIGDLFEVGPYNTTIHFGIGGRHIDFRNNLSSHHETSEEIITLLKFTSLEDADGNNISFIVCDDVSSTLLNLTNTTSNLLTQTYRFRTAKLFLTLHDTLDFEQKSEHNILITIIDESSGRSGLISIRIYVLDENDNCPVISPEVASITPFPILREEPISYFTTSDADSGENGNIYYTISKITPNPPVDYDNTRDLWDDIYQNFTTLQFKVIALDNGTVQRGDIADVNIFISNTCVMDVQFGNIEYTLTVNNYTGGMTLRIPKYYVLDFKCSEPVGISSGEVLDYMMSASSSYHPVYTAAFLARVNRTRNVESQSSGGWVAGKNDTDQYLAVDMGRSFRFTRVHVQGREDANEWVTSFKIYYFIENTNTWKEYTNKNGHNIFLGTTGRDIIRTETLDPVIESKSIRVNPLTWIGNNISLRLELSGCSKDEQLFCNPPRVSLSYPPSDPDVSASLTSWSCGSVDWSLLCSPSLLSFPRAQPPRDDVSCVRCDATNYCEGEGIQKPCGRCDPYDPSSTCGRNPVEHSFGHQSECTPCPNGWIYCIVEICKDGYASICPEFMYAECNATWCPDVCSQCEPGYACYDGRRTQCTPGYWSDGYMGKSTCTLLAPLIGKVAFKLKLFINLNTLKIGFSKSDGIVFLYSAHCEACGPGFYNDKAGSSTCHPCPPGFYSNRASSDCFLCLESEYALGNATGCKKCKDTMECPCMKHDKCFNGKGCYNSKHGGYGCLPCPDGYKSAGESCKDIDEVRYTRFLQSLLDSCSVYSVPAVSTPFLCRISFAGYTRFLQSLLDSCSVYSVPAVSTPFLQCLLRSFAGLTRFLQCLLCSCSVYSVHAVSLRFLQCLLCSCSVDSVHAVFTRFLQCFLVFFALSTRFLQCLLGFTRFLLSLLGSCSVYSVPAVSTPFLQCLLRSFAGLTRFLQCLLCSCSVYSVHAVPLRFLQCLLCSCSVDSLHAVFTRFLQCLLGPCSVYLVPAVSTRFMQCLLGSCSVYSVSAVSSRFLQCLLCPCSVYSVPAVSTLFLQYSFGSCSVYSVHLHCQLGFTRFLQSLLGSCSVYSVPAVSTPFLQCLLRSFAGLTRFLQCLLCSCSVYSVHAVPLRFLQCLLCSCSVDPVYAVFTRFLQCLLGPCSVYLVPAVSTRFMQCLLGSCSVYSVSAVSSRFLQCLLCPCSVYSVPAVSTLFLQYLFGSCSVYSCYENNPCFNSRCINTVPGFQCLECPLGFTGTYEDAYAWDFHQRVFTLQNAVYANVTKQTCGDVNECAISKGRCRENQHCVNTVVILYLLPYNIEFA</sequence>
<dbReference type="Pfam" id="PF13306">
    <property type="entry name" value="LRR_5"/>
    <property type="match status" value="1"/>
</dbReference>
<keyword evidence="11" id="KW-1185">Reference proteome</keyword>
<keyword evidence="3" id="KW-0677">Repeat</keyword>
<keyword evidence="4 7" id="KW-0106">Calcium</keyword>
<dbReference type="InterPro" id="IPR015919">
    <property type="entry name" value="Cadherin-like_sf"/>
</dbReference>
<evidence type="ECO:0000256" key="1">
    <source>
        <dbReference type="ARBA" id="ARBA00004370"/>
    </source>
</evidence>
<protein>
    <submittedName>
        <fullName evidence="10">TOLL6-like protein</fullName>
    </submittedName>
</protein>
<dbReference type="InterPro" id="IPR002126">
    <property type="entry name" value="Cadherin-like_dom"/>
</dbReference>
<evidence type="ECO:0000256" key="3">
    <source>
        <dbReference type="ARBA" id="ARBA00022737"/>
    </source>
</evidence>
<dbReference type="SMART" id="SM00179">
    <property type="entry name" value="EGF_CA"/>
    <property type="match status" value="2"/>
</dbReference>
<dbReference type="InterPro" id="IPR008979">
    <property type="entry name" value="Galactose-bd-like_sf"/>
</dbReference>
<name>A0ABY7E3S9_MYAAR</name>
<dbReference type="SUPFAM" id="SSF49785">
    <property type="entry name" value="Galactose-binding domain-like"/>
    <property type="match status" value="1"/>
</dbReference>
<dbReference type="SMART" id="SM00369">
    <property type="entry name" value="LRR_TYP"/>
    <property type="match status" value="10"/>
</dbReference>
<feature type="domain" description="Cadherin" evidence="9">
    <location>
        <begin position="1154"/>
        <end position="1243"/>
    </location>
</feature>
<dbReference type="InterPro" id="IPR001611">
    <property type="entry name" value="Leu-rich_rpt"/>
</dbReference>
<dbReference type="SMART" id="SM00231">
    <property type="entry name" value="FA58C"/>
    <property type="match status" value="1"/>
</dbReference>
<dbReference type="PANTHER" id="PTHR24369:SF211">
    <property type="entry name" value="LEUCINE-RICH REPEAT-CONTAINING PROTEIN 15-LIKE"/>
    <property type="match status" value="1"/>
</dbReference>